<dbReference type="GO" id="GO:0030170">
    <property type="term" value="F:pyridoxal phosphate binding"/>
    <property type="evidence" value="ECO:0007669"/>
    <property type="project" value="InterPro"/>
</dbReference>
<protein>
    <recommendedName>
        <fullName evidence="4">threonine-phosphate decarboxylase</fullName>
        <ecNumber evidence="4">4.1.1.81</ecNumber>
    </recommendedName>
    <alternativeName>
        <fullName evidence="8">L-threonine-O-3-phosphate decarboxylase</fullName>
    </alternativeName>
</protein>
<dbReference type="PANTHER" id="PTHR42885">
    <property type="entry name" value="HISTIDINOL-PHOSPHATE AMINOTRANSFERASE-RELATED"/>
    <property type="match status" value="1"/>
</dbReference>
<evidence type="ECO:0000313" key="12">
    <source>
        <dbReference type="Proteomes" id="UP000295733"/>
    </source>
</evidence>
<dbReference type="InterPro" id="IPR015422">
    <property type="entry name" value="PyrdxlP-dep_Trfase_small"/>
</dbReference>
<dbReference type="EMBL" id="SLXL01000005">
    <property type="protein sequence ID" value="TCP22827.1"/>
    <property type="molecule type" value="Genomic_DNA"/>
</dbReference>
<dbReference type="InterPro" id="IPR015424">
    <property type="entry name" value="PyrdxlP-dep_Trfase"/>
</dbReference>
<reference evidence="11 12" key="1">
    <citation type="submission" date="2019-03" db="EMBL/GenBank/DDBJ databases">
        <title>Genomic Encyclopedia of Type Strains, Phase IV (KMG-IV): sequencing the most valuable type-strain genomes for metagenomic binning, comparative biology and taxonomic classification.</title>
        <authorList>
            <person name="Goeker M."/>
        </authorList>
    </citation>
    <scope>NUCLEOTIDE SEQUENCE [LARGE SCALE GENOMIC DNA]</scope>
    <source>
        <strain evidence="11 12">DSM 2781</strain>
    </source>
</reference>
<evidence type="ECO:0000256" key="6">
    <source>
        <dbReference type="ARBA" id="ARBA00022898"/>
    </source>
</evidence>
<comment type="function">
    <text evidence="2">Decarboxylates L-threonine-O-3-phosphate to yield (R)-1-amino-2-propanol O-2-phosphate, the precursor for the linkage between the nucleotide loop and the corrin ring in cobalamin.</text>
</comment>
<dbReference type="Gene3D" id="3.40.640.10">
    <property type="entry name" value="Type I PLP-dependent aspartate aminotransferase-like (Major domain)"/>
    <property type="match status" value="1"/>
</dbReference>
<evidence type="ECO:0000313" key="11">
    <source>
        <dbReference type="EMBL" id="TCP22827.1"/>
    </source>
</evidence>
<feature type="domain" description="Aminotransferase class I/classII large" evidence="10">
    <location>
        <begin position="72"/>
        <end position="322"/>
    </location>
</feature>
<proteinExistence type="predicted"/>
<evidence type="ECO:0000256" key="3">
    <source>
        <dbReference type="ARBA" id="ARBA00004953"/>
    </source>
</evidence>
<evidence type="ECO:0000256" key="2">
    <source>
        <dbReference type="ARBA" id="ARBA00003444"/>
    </source>
</evidence>
<dbReference type="GO" id="GO:0009236">
    <property type="term" value="P:cobalamin biosynthetic process"/>
    <property type="evidence" value="ECO:0007669"/>
    <property type="project" value="UniProtKB-UniPathway"/>
</dbReference>
<comment type="cofactor">
    <cofactor evidence="1">
        <name>pyridoxal 5'-phosphate</name>
        <dbReference type="ChEBI" id="CHEBI:597326"/>
    </cofactor>
</comment>
<dbReference type="CDD" id="cd00609">
    <property type="entry name" value="AAT_like"/>
    <property type="match status" value="1"/>
</dbReference>
<evidence type="ECO:0000256" key="5">
    <source>
        <dbReference type="ARBA" id="ARBA00022573"/>
    </source>
</evidence>
<dbReference type="NCBIfam" id="TIGR01140">
    <property type="entry name" value="L_thr_O3P_dcar"/>
    <property type="match status" value="1"/>
</dbReference>
<dbReference type="InterPro" id="IPR015421">
    <property type="entry name" value="PyrdxlP-dep_Trfase_major"/>
</dbReference>
<dbReference type="PANTHER" id="PTHR42885:SF1">
    <property type="entry name" value="THREONINE-PHOSPHATE DECARBOXYLASE"/>
    <property type="match status" value="1"/>
</dbReference>
<evidence type="ECO:0000256" key="9">
    <source>
        <dbReference type="ARBA" id="ARBA00048531"/>
    </source>
</evidence>
<dbReference type="InterPro" id="IPR004838">
    <property type="entry name" value="NHTrfase_class1_PyrdxlP-BS"/>
</dbReference>
<accession>A0A4R2NMI4</accession>
<dbReference type="AlphaFoldDB" id="A0A4R2NMI4"/>
<keyword evidence="6" id="KW-0663">Pyridoxal phosphate</keyword>
<keyword evidence="5" id="KW-0169">Cobalamin biosynthesis</keyword>
<dbReference type="Gene3D" id="3.90.1150.10">
    <property type="entry name" value="Aspartate Aminotransferase, domain 1"/>
    <property type="match status" value="1"/>
</dbReference>
<evidence type="ECO:0000259" key="10">
    <source>
        <dbReference type="Pfam" id="PF00155"/>
    </source>
</evidence>
<dbReference type="InterPro" id="IPR004839">
    <property type="entry name" value="Aminotransferase_I/II_large"/>
</dbReference>
<dbReference type="SUPFAM" id="SSF53383">
    <property type="entry name" value="PLP-dependent transferases"/>
    <property type="match status" value="1"/>
</dbReference>
<organism evidence="11 12">
    <name type="scientific">Rhodovulum adriaticum</name>
    <name type="common">Rhodopseudomonas adriatica</name>
    <dbReference type="NCBI Taxonomy" id="35804"/>
    <lineage>
        <taxon>Bacteria</taxon>
        <taxon>Pseudomonadati</taxon>
        <taxon>Pseudomonadota</taxon>
        <taxon>Alphaproteobacteria</taxon>
        <taxon>Rhodobacterales</taxon>
        <taxon>Paracoccaceae</taxon>
        <taxon>Rhodovulum</taxon>
    </lineage>
</organism>
<name>A0A4R2NMI4_RHOAD</name>
<dbReference type="InterPro" id="IPR005860">
    <property type="entry name" value="CobD"/>
</dbReference>
<gene>
    <name evidence="11" type="ORF">EV656_105129</name>
</gene>
<comment type="catalytic activity">
    <reaction evidence="9">
        <text>O-phospho-L-threonine + H(+) = (R)-1-aminopropan-2-yl phosphate + CO2</text>
        <dbReference type="Rhea" id="RHEA:11492"/>
        <dbReference type="ChEBI" id="CHEBI:15378"/>
        <dbReference type="ChEBI" id="CHEBI:16526"/>
        <dbReference type="ChEBI" id="CHEBI:58563"/>
        <dbReference type="ChEBI" id="CHEBI:58675"/>
        <dbReference type="EC" id="4.1.1.81"/>
    </reaction>
</comment>
<dbReference type="GO" id="GO:0048472">
    <property type="term" value="F:threonine-phosphate decarboxylase activity"/>
    <property type="evidence" value="ECO:0007669"/>
    <property type="project" value="UniProtKB-EC"/>
</dbReference>
<comment type="pathway">
    <text evidence="3">Cofactor biosynthesis; adenosylcobalamin biosynthesis.</text>
</comment>
<dbReference type="OrthoDB" id="9799304at2"/>
<evidence type="ECO:0000256" key="8">
    <source>
        <dbReference type="ARBA" id="ARBA00029996"/>
    </source>
</evidence>
<comment type="caution">
    <text evidence="11">The sequence shown here is derived from an EMBL/GenBank/DDBJ whole genome shotgun (WGS) entry which is preliminary data.</text>
</comment>
<sequence>MDQGNDHGGDLAQAMGLFGGTTADWIDLSTGINRVPYPAAPASAAALRDLPGRAARDRLIGAAQAAYATDWPVLPLAGAQAAIQLVPAIAPPGPVRIVAPTYNEHAGVLRTAGRDVQAVEEAQALAGAALGIVVNPNNPDGQRWAPDTLRGLADRVGLLVVDESFADPHPELSVLGGPCPDNVLVLRSFGKFYGLAGLRLGFALGSRALLDRMAARAGPWPVCGPAIEAGTQALADAEWRADSIARLADDAARADALAAAAGWPLVGGTALFRLYDTGDAPAARARLARHHIWTRIFPYSAKWLRLGLPGTPAEWARLAAALRA</sequence>
<evidence type="ECO:0000256" key="7">
    <source>
        <dbReference type="ARBA" id="ARBA00023239"/>
    </source>
</evidence>
<evidence type="ECO:0000256" key="1">
    <source>
        <dbReference type="ARBA" id="ARBA00001933"/>
    </source>
</evidence>
<keyword evidence="12" id="KW-1185">Reference proteome</keyword>
<keyword evidence="7" id="KW-0456">Lyase</keyword>
<dbReference type="PROSITE" id="PS00105">
    <property type="entry name" value="AA_TRANSFER_CLASS_1"/>
    <property type="match status" value="1"/>
</dbReference>
<dbReference type="RefSeq" id="WP_132602873.1">
    <property type="nucleotide sequence ID" value="NZ_NRRP01000026.1"/>
</dbReference>
<dbReference type="Pfam" id="PF00155">
    <property type="entry name" value="Aminotran_1_2"/>
    <property type="match status" value="1"/>
</dbReference>
<dbReference type="UniPathway" id="UPA00148"/>
<evidence type="ECO:0000256" key="4">
    <source>
        <dbReference type="ARBA" id="ARBA00012285"/>
    </source>
</evidence>
<dbReference type="EC" id="4.1.1.81" evidence="4"/>
<dbReference type="Proteomes" id="UP000295733">
    <property type="component" value="Unassembled WGS sequence"/>
</dbReference>